<evidence type="ECO:0000259" key="2">
    <source>
        <dbReference type="Pfam" id="PF07833"/>
    </source>
</evidence>
<evidence type="ECO:0000313" key="3">
    <source>
        <dbReference type="EMBL" id="MBP1988495.1"/>
    </source>
</evidence>
<dbReference type="SUPFAM" id="SSF50985">
    <property type="entry name" value="RCC1/BLIP-II"/>
    <property type="match status" value="1"/>
</dbReference>
<name>A0ABS4IMV6_9BACL</name>
<dbReference type="Pfam" id="PF07833">
    <property type="entry name" value="Cu_amine_oxidN1"/>
    <property type="match status" value="1"/>
</dbReference>
<feature type="domain" description="Copper amine oxidase-like N-terminal" evidence="2">
    <location>
        <begin position="290"/>
        <end position="396"/>
    </location>
</feature>
<dbReference type="PANTHER" id="PTHR22870:SF408">
    <property type="entry name" value="OS09G0560450 PROTEIN"/>
    <property type="match status" value="1"/>
</dbReference>
<organism evidence="3 4">
    <name type="scientific">Paenibacillus eucommiae</name>
    <dbReference type="NCBI Taxonomy" id="1355755"/>
    <lineage>
        <taxon>Bacteria</taxon>
        <taxon>Bacillati</taxon>
        <taxon>Bacillota</taxon>
        <taxon>Bacilli</taxon>
        <taxon>Bacillales</taxon>
        <taxon>Paenibacillaceae</taxon>
        <taxon>Paenibacillus</taxon>
    </lineage>
</organism>
<dbReference type="InterPro" id="IPR036582">
    <property type="entry name" value="Mao_N_sf"/>
</dbReference>
<keyword evidence="4" id="KW-1185">Reference proteome</keyword>
<dbReference type="InterPro" id="IPR000408">
    <property type="entry name" value="Reg_chr_condens"/>
</dbReference>
<reference evidence="3 4" key="1">
    <citation type="submission" date="2021-03" db="EMBL/GenBank/DDBJ databases">
        <title>Genomic Encyclopedia of Type Strains, Phase IV (KMG-IV): sequencing the most valuable type-strain genomes for metagenomic binning, comparative biology and taxonomic classification.</title>
        <authorList>
            <person name="Goeker M."/>
        </authorList>
    </citation>
    <scope>NUCLEOTIDE SEQUENCE [LARGE SCALE GENOMIC DNA]</scope>
    <source>
        <strain evidence="3 4">DSM 26048</strain>
    </source>
</reference>
<protein>
    <submittedName>
        <fullName evidence="3">Alpha-tubulin suppressor-like RCC1 family protein</fullName>
    </submittedName>
</protein>
<dbReference type="PANTHER" id="PTHR22870">
    <property type="entry name" value="REGULATOR OF CHROMOSOME CONDENSATION"/>
    <property type="match status" value="1"/>
</dbReference>
<dbReference type="InterPro" id="IPR012854">
    <property type="entry name" value="Cu_amine_oxidase-like_N"/>
</dbReference>
<dbReference type="EMBL" id="JAGGLB010000001">
    <property type="protein sequence ID" value="MBP1988495.1"/>
    <property type="molecule type" value="Genomic_DNA"/>
</dbReference>
<dbReference type="Gene3D" id="3.30.457.10">
    <property type="entry name" value="Copper amine oxidase-like, N-terminal domain"/>
    <property type="match status" value="1"/>
</dbReference>
<evidence type="ECO:0000313" key="4">
    <source>
        <dbReference type="Proteomes" id="UP001519287"/>
    </source>
</evidence>
<comment type="caution">
    <text evidence="3">The sequence shown here is derived from an EMBL/GenBank/DDBJ whole genome shotgun (WGS) entry which is preliminary data.</text>
</comment>
<sequence>MKKDGTVWGWGDNTDGQVGDGTVTTREVGSGKVLENNNRAEPVQIKGLSNIKEIAANFAASFALQEDGTLWGWGFISVPYTTTPVKFKGVKNIASIATGYSSNLLLAKKNGTVWTLESELKQVKGLANITTVAVSAGSMYALQDDGTVWAWGQNSSGQLGDGTHIDRKNPVKITTIKDVMALTANAGGPLYLKKDGTVWTNGSNLGGQLGIGSYESKNVPVQVKGLTHVKKISAAGTGYSAMALKEDGTLWSWGGGYVGDGTEWYRTVPTMIKSYDTQILQDINTIKVDLDGKALTFDQPPMLIAERTMVPLRTIFESMGADIEWNNATSTATAIKGQTEIKLTIGSDIAYVNGQTLKLDAPPVIIHERTLVPVRFIGESFGASVGWDEVTKTVVIKTGEPGS</sequence>
<dbReference type="Pfam" id="PF00415">
    <property type="entry name" value="RCC1"/>
    <property type="match status" value="3"/>
</dbReference>
<evidence type="ECO:0000256" key="1">
    <source>
        <dbReference type="ARBA" id="ARBA00022737"/>
    </source>
</evidence>
<dbReference type="Gene3D" id="2.130.10.30">
    <property type="entry name" value="Regulator of chromosome condensation 1/beta-lactamase-inhibitor protein II"/>
    <property type="match status" value="2"/>
</dbReference>
<accession>A0ABS4IMV6</accession>
<dbReference type="SUPFAM" id="SSF55383">
    <property type="entry name" value="Copper amine oxidase, domain N"/>
    <property type="match status" value="1"/>
</dbReference>
<proteinExistence type="predicted"/>
<gene>
    <name evidence="3" type="ORF">J2Z66_000090</name>
</gene>
<dbReference type="InterPro" id="IPR051210">
    <property type="entry name" value="Ub_ligase/GEF_domain"/>
</dbReference>
<dbReference type="InterPro" id="IPR009091">
    <property type="entry name" value="RCC1/BLIP-II"/>
</dbReference>
<keyword evidence="1" id="KW-0677">Repeat</keyword>
<dbReference type="PROSITE" id="PS50012">
    <property type="entry name" value="RCC1_3"/>
    <property type="match status" value="3"/>
</dbReference>
<dbReference type="Proteomes" id="UP001519287">
    <property type="component" value="Unassembled WGS sequence"/>
</dbReference>